<dbReference type="NCBIfam" id="TIGR01844">
    <property type="entry name" value="type_I_sec_TolC"/>
    <property type="match status" value="1"/>
</dbReference>
<evidence type="ECO:0000313" key="10">
    <source>
        <dbReference type="EMBL" id="PXX44328.1"/>
    </source>
</evidence>
<dbReference type="GO" id="GO:0009279">
    <property type="term" value="C:cell outer membrane"/>
    <property type="evidence" value="ECO:0007669"/>
    <property type="project" value="UniProtKB-SubCell"/>
</dbReference>
<accession>A0A318JC41</accession>
<dbReference type="GO" id="GO:0015288">
    <property type="term" value="F:porin activity"/>
    <property type="evidence" value="ECO:0007669"/>
    <property type="project" value="TreeGrafter"/>
</dbReference>
<keyword evidence="6" id="KW-0472">Membrane</keyword>
<keyword evidence="8" id="KW-0175">Coiled coil</keyword>
<evidence type="ECO:0000256" key="6">
    <source>
        <dbReference type="ARBA" id="ARBA00023136"/>
    </source>
</evidence>
<evidence type="ECO:0000256" key="7">
    <source>
        <dbReference type="ARBA" id="ARBA00023237"/>
    </source>
</evidence>
<comment type="similarity">
    <text evidence="2">Belongs to the outer membrane factor (OMF) (TC 1.B.17) family.</text>
</comment>
<dbReference type="InterPro" id="IPR051906">
    <property type="entry name" value="TolC-like"/>
</dbReference>
<dbReference type="PANTHER" id="PTHR30026">
    <property type="entry name" value="OUTER MEMBRANE PROTEIN TOLC"/>
    <property type="match status" value="1"/>
</dbReference>
<name>A0A318JC41_9NEIS</name>
<dbReference type="OrthoDB" id="9813458at2"/>
<evidence type="ECO:0000256" key="1">
    <source>
        <dbReference type="ARBA" id="ARBA00004442"/>
    </source>
</evidence>
<organism evidence="10 11">
    <name type="scientific">Aquitalea magnusonii</name>
    <dbReference type="NCBI Taxonomy" id="332411"/>
    <lineage>
        <taxon>Bacteria</taxon>
        <taxon>Pseudomonadati</taxon>
        <taxon>Pseudomonadota</taxon>
        <taxon>Betaproteobacteria</taxon>
        <taxon>Neisseriales</taxon>
        <taxon>Chromobacteriaceae</taxon>
        <taxon>Aquitalea</taxon>
    </lineage>
</organism>
<dbReference type="PANTHER" id="PTHR30026:SF20">
    <property type="entry name" value="OUTER MEMBRANE PROTEIN TOLC"/>
    <property type="match status" value="1"/>
</dbReference>
<dbReference type="SUPFAM" id="SSF56954">
    <property type="entry name" value="Outer membrane efflux proteins (OEP)"/>
    <property type="match status" value="1"/>
</dbReference>
<dbReference type="Gene3D" id="1.20.1600.10">
    <property type="entry name" value="Outer membrane efflux proteins (OEP)"/>
    <property type="match status" value="1"/>
</dbReference>
<dbReference type="Proteomes" id="UP000248395">
    <property type="component" value="Unassembled WGS sequence"/>
</dbReference>
<evidence type="ECO:0000256" key="8">
    <source>
        <dbReference type="SAM" id="Coils"/>
    </source>
</evidence>
<evidence type="ECO:0000313" key="11">
    <source>
        <dbReference type="Proteomes" id="UP000248395"/>
    </source>
</evidence>
<feature type="signal peptide" evidence="9">
    <location>
        <begin position="1"/>
        <end position="25"/>
    </location>
</feature>
<evidence type="ECO:0000256" key="4">
    <source>
        <dbReference type="ARBA" id="ARBA00022452"/>
    </source>
</evidence>
<evidence type="ECO:0000256" key="3">
    <source>
        <dbReference type="ARBA" id="ARBA00022448"/>
    </source>
</evidence>
<dbReference type="EMBL" id="QJKC01000013">
    <property type="protein sequence ID" value="PXX44328.1"/>
    <property type="molecule type" value="Genomic_DNA"/>
</dbReference>
<feature type="coiled-coil region" evidence="8">
    <location>
        <begin position="312"/>
        <end position="342"/>
    </location>
</feature>
<keyword evidence="3" id="KW-0813">Transport</keyword>
<dbReference type="InterPro" id="IPR003423">
    <property type="entry name" value="OMP_efflux"/>
</dbReference>
<feature type="chain" id="PRO_5016366681" evidence="9">
    <location>
        <begin position="26"/>
        <end position="434"/>
    </location>
</feature>
<dbReference type="RefSeq" id="WP_059285258.1">
    <property type="nucleotide sequence ID" value="NZ_LNQU01000020.1"/>
</dbReference>
<dbReference type="GO" id="GO:1990281">
    <property type="term" value="C:efflux pump complex"/>
    <property type="evidence" value="ECO:0007669"/>
    <property type="project" value="TreeGrafter"/>
</dbReference>
<keyword evidence="7" id="KW-0998">Cell outer membrane</keyword>
<dbReference type="AlphaFoldDB" id="A0A318JC41"/>
<keyword evidence="11" id="KW-1185">Reference proteome</keyword>
<keyword evidence="5" id="KW-0812">Transmembrane</keyword>
<evidence type="ECO:0000256" key="9">
    <source>
        <dbReference type="SAM" id="SignalP"/>
    </source>
</evidence>
<keyword evidence="9" id="KW-0732">Signal</keyword>
<comment type="subcellular location">
    <subcellularLocation>
        <location evidence="1">Cell outer membrane</location>
    </subcellularLocation>
</comment>
<dbReference type="Pfam" id="PF02321">
    <property type="entry name" value="OEP"/>
    <property type="match status" value="2"/>
</dbReference>
<keyword evidence="4" id="KW-1134">Transmembrane beta strand</keyword>
<protein>
    <submittedName>
        <fullName evidence="10">Outer membrane protein</fullName>
    </submittedName>
</protein>
<proteinExistence type="inferred from homology"/>
<dbReference type="InterPro" id="IPR010130">
    <property type="entry name" value="T1SS_OMP_TolC"/>
</dbReference>
<gene>
    <name evidence="10" type="ORF">DFR38_11310</name>
</gene>
<sequence>MKTYAHCAPLLSGLALLLASTATPAFDLNQAWLAARDYNSDYAASRADLGAGREQAVQGRAQLLPQVALTGSYSHTNPTQPAGQSTYDSSGYGVQLSQPLFDTSKYSAYQKGKIASQQAETAFSAAEQQLIVDIARAYFDVLLAEDTLAATRASKKAFHTQLEQAKTAFELGTATIIDTHEAQAGFDAANAKEIVALNQQEISQNNLRRLTGLDASAIQPLQEQLPPPPAGTLQGWLETATHNSLALRAAEQALQFASQTVTEKRGNQLPVVALNAGYNDNRSNQAGMIPVTRGSSIGVSVSLPLFAGGGINSQIREALAREESARDKLESARRQLREDVRKSWLGVTNGAALVRAQQQLLVSAKSKVDSTKLGKEVGIRTNLDVLQAEQAYYDALTSLATAKYDYLTARLQLGQVAGTLDQQQLQEVNAAVRH</sequence>
<reference evidence="10 11" key="1">
    <citation type="submission" date="2018-05" db="EMBL/GenBank/DDBJ databases">
        <title>Genomic Encyclopedia of Type Strains, Phase IV (KMG-IV): sequencing the most valuable type-strain genomes for metagenomic binning, comparative biology and taxonomic classification.</title>
        <authorList>
            <person name="Goeker M."/>
        </authorList>
    </citation>
    <scope>NUCLEOTIDE SEQUENCE [LARGE SCALE GENOMIC DNA]</scope>
    <source>
        <strain evidence="10 11">DSM 25134</strain>
    </source>
</reference>
<evidence type="ECO:0000256" key="5">
    <source>
        <dbReference type="ARBA" id="ARBA00022692"/>
    </source>
</evidence>
<evidence type="ECO:0000256" key="2">
    <source>
        <dbReference type="ARBA" id="ARBA00007613"/>
    </source>
</evidence>
<dbReference type="GO" id="GO:0015562">
    <property type="term" value="F:efflux transmembrane transporter activity"/>
    <property type="evidence" value="ECO:0007669"/>
    <property type="project" value="InterPro"/>
</dbReference>
<comment type="caution">
    <text evidence="10">The sequence shown here is derived from an EMBL/GenBank/DDBJ whole genome shotgun (WGS) entry which is preliminary data.</text>
</comment>